<reference evidence="4" key="1">
    <citation type="journal article" date="2019" name="Int. J. Syst. Evol. Microbiol.">
        <title>The Global Catalogue of Microorganisms (GCM) 10K type strain sequencing project: providing services to taxonomists for standard genome sequencing and annotation.</title>
        <authorList>
            <consortium name="The Broad Institute Genomics Platform"/>
            <consortium name="The Broad Institute Genome Sequencing Center for Infectious Disease"/>
            <person name="Wu L."/>
            <person name="Ma J."/>
        </authorList>
    </citation>
    <scope>NUCLEOTIDE SEQUENCE [LARGE SCALE GENOMIC DNA]</scope>
    <source>
        <strain evidence="4">CGMCC 4.6997</strain>
    </source>
</reference>
<evidence type="ECO:0000256" key="1">
    <source>
        <dbReference type="SAM" id="MobiDB-lite"/>
    </source>
</evidence>
<dbReference type="PANTHER" id="PTHR39515">
    <property type="entry name" value="CONSERVED PROTEIN"/>
    <property type="match status" value="1"/>
</dbReference>
<dbReference type="SUPFAM" id="SSF46785">
    <property type="entry name" value="Winged helix' DNA-binding domain"/>
    <property type="match status" value="1"/>
</dbReference>
<sequence>MDEANDEQLRILLQRVARRIRNNRADGAMSDSQLGVLFQLEKASSTPSRLAEHERVSPPSMNRTLNTLENAGLVARSVSPDDARKVLVTITPAGTGLIAETRRLRTAWFTRQLAELSAAERTALEAVIPVLRRIAES</sequence>
<dbReference type="EMBL" id="JBHSMG010000002">
    <property type="protein sequence ID" value="MFC5502427.1"/>
    <property type="molecule type" value="Genomic_DNA"/>
</dbReference>
<proteinExistence type="predicted"/>
<accession>A0ABW0NT83</accession>
<gene>
    <name evidence="3" type="ORF">ACFPJ4_09265</name>
</gene>
<dbReference type="Pfam" id="PF12802">
    <property type="entry name" value="MarR_2"/>
    <property type="match status" value="1"/>
</dbReference>
<organism evidence="3 4">
    <name type="scientific">Lysinimonas soli</name>
    <dbReference type="NCBI Taxonomy" id="1074233"/>
    <lineage>
        <taxon>Bacteria</taxon>
        <taxon>Bacillati</taxon>
        <taxon>Actinomycetota</taxon>
        <taxon>Actinomycetes</taxon>
        <taxon>Micrococcales</taxon>
        <taxon>Microbacteriaceae</taxon>
        <taxon>Lysinimonas</taxon>
    </lineage>
</organism>
<comment type="caution">
    <text evidence="3">The sequence shown here is derived from an EMBL/GenBank/DDBJ whole genome shotgun (WGS) entry which is preliminary data.</text>
</comment>
<evidence type="ECO:0000313" key="4">
    <source>
        <dbReference type="Proteomes" id="UP001596039"/>
    </source>
</evidence>
<feature type="region of interest" description="Disordered" evidence="1">
    <location>
        <begin position="43"/>
        <end position="64"/>
    </location>
</feature>
<dbReference type="Proteomes" id="UP001596039">
    <property type="component" value="Unassembled WGS sequence"/>
</dbReference>
<dbReference type="PROSITE" id="PS50995">
    <property type="entry name" value="HTH_MARR_2"/>
    <property type="match status" value="1"/>
</dbReference>
<dbReference type="InterPro" id="IPR036388">
    <property type="entry name" value="WH-like_DNA-bd_sf"/>
</dbReference>
<dbReference type="SMART" id="SM00347">
    <property type="entry name" value="HTH_MARR"/>
    <property type="match status" value="1"/>
</dbReference>
<evidence type="ECO:0000313" key="3">
    <source>
        <dbReference type="EMBL" id="MFC5502427.1"/>
    </source>
</evidence>
<protein>
    <submittedName>
        <fullName evidence="3">MarR family winged helix-turn-helix transcriptional regulator</fullName>
    </submittedName>
</protein>
<name>A0ABW0NT83_9MICO</name>
<dbReference type="InterPro" id="IPR036390">
    <property type="entry name" value="WH_DNA-bd_sf"/>
</dbReference>
<feature type="domain" description="HTH marR-type" evidence="2">
    <location>
        <begin position="6"/>
        <end position="136"/>
    </location>
</feature>
<dbReference type="RefSeq" id="WP_386740121.1">
    <property type="nucleotide sequence ID" value="NZ_JBHSMG010000002.1"/>
</dbReference>
<dbReference type="PANTHER" id="PTHR39515:SF2">
    <property type="entry name" value="HTH-TYPE TRANSCRIPTIONAL REGULATOR RV0880"/>
    <property type="match status" value="1"/>
</dbReference>
<dbReference type="PRINTS" id="PR00598">
    <property type="entry name" value="HTHMARR"/>
</dbReference>
<keyword evidence="4" id="KW-1185">Reference proteome</keyword>
<evidence type="ECO:0000259" key="2">
    <source>
        <dbReference type="PROSITE" id="PS50995"/>
    </source>
</evidence>
<dbReference type="InterPro" id="IPR052526">
    <property type="entry name" value="HTH-type_Bedaq_tolerance"/>
</dbReference>
<dbReference type="Gene3D" id="1.10.10.10">
    <property type="entry name" value="Winged helix-like DNA-binding domain superfamily/Winged helix DNA-binding domain"/>
    <property type="match status" value="1"/>
</dbReference>
<dbReference type="InterPro" id="IPR000835">
    <property type="entry name" value="HTH_MarR-typ"/>
</dbReference>